<dbReference type="EMBL" id="QSFP01000029">
    <property type="protein sequence ID" value="RHA64703.1"/>
    <property type="molecule type" value="Genomic_DNA"/>
</dbReference>
<evidence type="ECO:0000256" key="7">
    <source>
        <dbReference type="ARBA" id="ARBA00023102"/>
    </source>
</evidence>
<proteinExistence type="inferred from homology"/>
<dbReference type="GO" id="GO:0000107">
    <property type="term" value="F:imidazoleglycerol-phosphate synthase activity"/>
    <property type="evidence" value="ECO:0007669"/>
    <property type="project" value="InterPro"/>
</dbReference>
<dbReference type="Proteomes" id="UP000284465">
    <property type="component" value="Unassembled WGS sequence"/>
</dbReference>
<dbReference type="InterPro" id="IPR011060">
    <property type="entry name" value="RibuloseP-bd_barrel"/>
</dbReference>
<evidence type="ECO:0000256" key="11">
    <source>
        <dbReference type="ARBA" id="ARBA00031409"/>
    </source>
</evidence>
<evidence type="ECO:0000313" key="18">
    <source>
        <dbReference type="Proteomes" id="UP000284465"/>
    </source>
</evidence>
<evidence type="ECO:0000256" key="1">
    <source>
        <dbReference type="ARBA" id="ARBA00005091"/>
    </source>
</evidence>
<dbReference type="GO" id="GO:0000105">
    <property type="term" value="P:L-histidine biosynthetic process"/>
    <property type="evidence" value="ECO:0007669"/>
    <property type="project" value="UniProtKB-UniPathway"/>
</dbReference>
<keyword evidence="7 14" id="KW-0368">Histidine biosynthesis</keyword>
<comment type="catalytic activity">
    <reaction evidence="13">
        <text>5-[(5-phospho-1-deoxy-D-ribulos-1-ylimino)methylamino]-1-(5-phospho-beta-D-ribosyl)imidazole-4-carboxamide + L-glutamine = D-erythro-1-(imidazol-4-yl)glycerol 3-phosphate + 5-amino-1-(5-phospho-beta-D-ribosyl)imidazole-4-carboxamide + L-glutamate + H(+)</text>
        <dbReference type="Rhea" id="RHEA:24793"/>
        <dbReference type="ChEBI" id="CHEBI:15378"/>
        <dbReference type="ChEBI" id="CHEBI:29985"/>
        <dbReference type="ChEBI" id="CHEBI:58278"/>
        <dbReference type="ChEBI" id="CHEBI:58359"/>
        <dbReference type="ChEBI" id="CHEBI:58475"/>
        <dbReference type="ChEBI" id="CHEBI:58525"/>
        <dbReference type="EC" id="4.3.2.10"/>
    </reaction>
</comment>
<evidence type="ECO:0000313" key="17">
    <source>
        <dbReference type="Proteomes" id="UP000283513"/>
    </source>
</evidence>
<evidence type="ECO:0000256" key="4">
    <source>
        <dbReference type="ARBA" id="ARBA00012809"/>
    </source>
</evidence>
<dbReference type="CDD" id="cd04731">
    <property type="entry name" value="HisF"/>
    <property type="match status" value="1"/>
</dbReference>
<evidence type="ECO:0000256" key="10">
    <source>
        <dbReference type="ARBA" id="ARBA00030264"/>
    </source>
</evidence>
<dbReference type="RefSeq" id="WP_118210665.1">
    <property type="nucleotide sequence ID" value="NZ_JADNLD010000040.1"/>
</dbReference>
<dbReference type="GO" id="GO:0016829">
    <property type="term" value="F:lyase activity"/>
    <property type="evidence" value="ECO:0007669"/>
    <property type="project" value="UniProtKB-KW"/>
</dbReference>
<evidence type="ECO:0000256" key="5">
    <source>
        <dbReference type="ARBA" id="ARBA00016318"/>
    </source>
</evidence>
<dbReference type="Pfam" id="PF00977">
    <property type="entry name" value="His_biosynth"/>
    <property type="match status" value="1"/>
</dbReference>
<comment type="pathway">
    <text evidence="1">Amino-acid biosynthesis; L-histidine biosynthesis; L-histidine from 5-phospho-alpha-D-ribose 1-diphosphate: step 5/9.</text>
</comment>
<dbReference type="InterPro" id="IPR013785">
    <property type="entry name" value="Aldolase_TIM"/>
</dbReference>
<evidence type="ECO:0000256" key="12">
    <source>
        <dbReference type="ARBA" id="ARBA00032401"/>
    </source>
</evidence>
<protein>
    <recommendedName>
        <fullName evidence="5">Imidazole glycerol phosphate synthase subunit HisF</fullName>
        <ecNumber evidence="4">4.3.2.10</ecNumber>
    </recommendedName>
    <alternativeName>
        <fullName evidence="10">IGP synthase cyclase subunit</fullName>
    </alternativeName>
    <alternativeName>
        <fullName evidence="11">IGP synthase subunit HisF</fullName>
    </alternativeName>
    <alternativeName>
        <fullName evidence="12">ImGP synthase subunit HisF</fullName>
    </alternativeName>
</protein>
<evidence type="ECO:0000256" key="6">
    <source>
        <dbReference type="ARBA" id="ARBA00022605"/>
    </source>
</evidence>
<dbReference type="InterPro" id="IPR006062">
    <property type="entry name" value="His_biosynth"/>
</dbReference>
<evidence type="ECO:0000256" key="9">
    <source>
        <dbReference type="ARBA" id="ARBA00025475"/>
    </source>
</evidence>
<dbReference type="InterPro" id="IPR004651">
    <property type="entry name" value="HisF"/>
</dbReference>
<dbReference type="EMBL" id="QSHO01000025">
    <property type="protein sequence ID" value="RHC12812.1"/>
    <property type="molecule type" value="Genomic_DNA"/>
</dbReference>
<evidence type="ECO:0000256" key="3">
    <source>
        <dbReference type="ARBA" id="ARBA00011152"/>
    </source>
</evidence>
<gene>
    <name evidence="16" type="ORF">DW856_18315</name>
    <name evidence="15" type="ORF">DW927_17465</name>
</gene>
<comment type="similarity">
    <text evidence="2 14">Belongs to the HisA/HisF family.</text>
</comment>
<dbReference type="SUPFAM" id="SSF51366">
    <property type="entry name" value="Ribulose-phoshate binding barrel"/>
    <property type="match status" value="1"/>
</dbReference>
<evidence type="ECO:0000256" key="2">
    <source>
        <dbReference type="ARBA" id="ARBA00009667"/>
    </source>
</evidence>
<dbReference type="UniPathway" id="UPA00031">
    <property type="reaction ID" value="UER00010"/>
</dbReference>
<name>A0A3R6DX79_9FIRM</name>
<dbReference type="Gene3D" id="3.20.20.70">
    <property type="entry name" value="Aldolase class I"/>
    <property type="match status" value="1"/>
</dbReference>
<organism evidence="16 17">
    <name type="scientific">Roseburia intestinalis</name>
    <dbReference type="NCBI Taxonomy" id="166486"/>
    <lineage>
        <taxon>Bacteria</taxon>
        <taxon>Bacillati</taxon>
        <taxon>Bacillota</taxon>
        <taxon>Clostridia</taxon>
        <taxon>Lachnospirales</taxon>
        <taxon>Lachnospiraceae</taxon>
        <taxon>Roseburia</taxon>
    </lineage>
</organism>
<evidence type="ECO:0000256" key="13">
    <source>
        <dbReference type="ARBA" id="ARBA00047838"/>
    </source>
</evidence>
<dbReference type="AlphaFoldDB" id="A0A3R6DX79"/>
<accession>A0A3R6DX79</accession>
<dbReference type="EC" id="4.3.2.10" evidence="4"/>
<keyword evidence="8" id="KW-0456">Lyase</keyword>
<dbReference type="InterPro" id="IPR050064">
    <property type="entry name" value="IGPS_HisA/HisF"/>
</dbReference>
<evidence type="ECO:0000313" key="15">
    <source>
        <dbReference type="EMBL" id="RHA64703.1"/>
    </source>
</evidence>
<comment type="subunit">
    <text evidence="3">Heterodimer of HisH and HisF.</text>
</comment>
<dbReference type="PANTHER" id="PTHR21235:SF2">
    <property type="entry name" value="IMIDAZOLE GLYCEROL PHOSPHATE SYNTHASE HISHF"/>
    <property type="match status" value="1"/>
</dbReference>
<comment type="function">
    <text evidence="9">IGPS catalyzes the conversion of PRFAR and glutamine to IGP, AICAR and glutamate. The HisF subunit catalyzes the cyclization activity that produces IGP and AICAR from PRFAR using the ammonia provided by the HisH subunit.</text>
</comment>
<comment type="caution">
    <text evidence="16">The sequence shown here is derived from an EMBL/GenBank/DDBJ whole genome shotgun (WGS) entry which is preliminary data.</text>
</comment>
<sequence length="252" mass="27726">MLKVRVIPTLLYKSVGLVKGVGFNSWRRVDTVLPAIKVYNMREVDELILLDIEATNEKRDPDYDEIRDFSRECFVPFCVGGGICNIEQIRQLLRAGADKVAINTAAYNDIALITEGADLFGSQCIVASIDCRNIDGEYHCFSNDGTVDTGYMVEEWAKKVVDAGAGEILLTSVERDGTMQGYDIELIRRVTSCVSVPVIASGGAGNYEHMREAVMDGGASAVAAASIYHFTEQTPREAKEYLQEHGVAVRLM</sequence>
<keyword evidence="6 14" id="KW-0028">Amino-acid biosynthesis</keyword>
<reference evidence="17 18" key="1">
    <citation type="submission" date="2018-08" db="EMBL/GenBank/DDBJ databases">
        <title>A genome reference for cultivated species of the human gut microbiota.</title>
        <authorList>
            <person name="Zou Y."/>
            <person name="Xue W."/>
            <person name="Luo G."/>
        </authorList>
    </citation>
    <scope>NUCLEOTIDE SEQUENCE [LARGE SCALE GENOMIC DNA]</scope>
    <source>
        <strain evidence="16 17">AM37-1AC</strain>
        <strain evidence="15 18">AM43-11</strain>
    </source>
</reference>
<evidence type="ECO:0000256" key="8">
    <source>
        <dbReference type="ARBA" id="ARBA00023239"/>
    </source>
</evidence>
<evidence type="ECO:0000313" key="16">
    <source>
        <dbReference type="EMBL" id="RHC12812.1"/>
    </source>
</evidence>
<dbReference type="Proteomes" id="UP000283513">
    <property type="component" value="Unassembled WGS sequence"/>
</dbReference>
<dbReference type="PANTHER" id="PTHR21235">
    <property type="entry name" value="IMIDAZOLE GLYCEROL PHOSPHATE SYNTHASE SUBUNIT HISF/H IGP SYNTHASE SUBUNIT HISF/H"/>
    <property type="match status" value="1"/>
</dbReference>
<evidence type="ECO:0000256" key="14">
    <source>
        <dbReference type="RuleBase" id="RU003657"/>
    </source>
</evidence>